<feature type="region of interest" description="Disordered" evidence="1">
    <location>
        <begin position="71"/>
        <end position="98"/>
    </location>
</feature>
<evidence type="ECO:0000313" key="2">
    <source>
        <dbReference type="EMBL" id="KAL3759735.1"/>
    </source>
</evidence>
<dbReference type="EMBL" id="JALLBG020000197">
    <property type="protein sequence ID" value="KAL3759735.1"/>
    <property type="molecule type" value="Genomic_DNA"/>
</dbReference>
<reference evidence="2 3" key="1">
    <citation type="submission" date="2024-10" db="EMBL/GenBank/DDBJ databases">
        <title>Updated reference genomes for cyclostephanoid diatoms.</title>
        <authorList>
            <person name="Roberts W.R."/>
            <person name="Alverson A.J."/>
        </authorList>
    </citation>
    <scope>NUCLEOTIDE SEQUENCE [LARGE SCALE GENOMIC DNA]</scope>
    <source>
        <strain evidence="2 3">AJA232-27</strain>
    </source>
</reference>
<dbReference type="Proteomes" id="UP001530293">
    <property type="component" value="Unassembled WGS sequence"/>
</dbReference>
<sequence length="1478" mass="165263">MPPSSPHRMSPYRRQHILVQRLAFTHEHERQRTHATSSSSASAAAAAVAANSMNTAAPSTVTSRKRSFANITAPDAAQSPLKPQAIKSDPRVGDDNNNLGVSARIDEYEMWEEVSTIIPLLPYGEESNALLSALLGYGCSSSDIHTGETKPEGERIHQQSQHGFSNLARALERMLRTRNVMRQGRQRNIHQLSSNSKSSSSALMLEQKLIKHEHKQITTTDNMTRTEILPWNVLLRITIRMASFVANQLLQPLTLSKSLDCRDVATVLSNGSAFLNANNTVFISSETSAKSPTIQCNGNSQNDGDDDNTTRFQSSVIHSLLQILDIALAGLRVSSRMQSQHRQEISIPTKSMDKTTTPTKSTPLHPSPLQIQVVQRKQRLPVDRMMHDWKGNTNNMHASIGRDVWGPSRYAFLKDIDVITNILVEGVTNGNDGGGEGGSCMGVNIIEEWHEQVNALVTSLDECIRAEEGLPHEQMHQPPTQLGISPSLLRYGTKSFSSPSKSPSMASITRAHVERVGSRIKAETSSSKKRLIRSSNFDSNAISVNLQNVLDKERTAHSPIPDDADELEEAYRMAVAVGSSRRGDNVRETIERRLEILVQKLNDNKSRGINKGTSVNIDGAGAFLEVLLRTLIQPSDPKVWLRFLEESGGKETPLMLRRGRTLIVSFLIEIRAPGWKDAARRLEPSPVPSYLGYLSSREEFEACENKQQHAMMSRSSYFLPAVERGQTTIPPSPIVTEVGLSLCIKNFLQKDTQESQYFNRAGAILFRKGGPQHFSESSRDHLLDSIQSPLPHVNDLTCDLFDLTLRFAVNDDSDHGKMSIPLRLVTPSASESLSIVLQAASDHLDWLSTTSISSRYRFILQHIIQTLQCSQVSSLRVPRIDDYPYPDDEGFAIWSRRATFVVETTDVEGRSRIANSTTKLMALLCSRTNNKTQGASFPRSSPYAGLQLRQSSNFWSEIDKNAIDIPSNIMARILDLNFAVRYLLPLSYQCALLLASSSLPSQHMNSASAKIQGCESLPSLVKTLCALLDVLAMHEVLHDCIHVGWSIQMIALSVSYFVFGEDFHWRERESKTLTDCDSNSDDAWESLSYELNRLYCAVWGRDWQMCNSKGSPASDKKCIHYESIGRGGNGVAMLVLMPSFDVFIASLIEFSCCLHLPAESDGVKGLCQFIANVLFDRYAYVHKVCPYPKSGYYKVDHPREQEFNLIFYWIDTFSSKMQDVICASMFSGGMVNKKYDKAEEESITRTLHDVITPVLTCLHKHILRRLLISNAPRREIIHDSSAESSELVASIFIRLYKQEAEKFLTKPSPAKTRKWNVYRRCLEMVFTLTPPDILFACSSHPALTDHVSKTLSDIWTQYGECDLSHSISIMVAASLHVNACATYPKDSLLLRPDDVLLQTKQLHSNFSSCAKSCILSTIHSNSQTTQSYDECRKNINYLLRFVQRELALRGGTDVALEWWNEISVDVLTLLKNTTIKIT</sequence>
<evidence type="ECO:0000256" key="1">
    <source>
        <dbReference type="SAM" id="MobiDB-lite"/>
    </source>
</evidence>
<organism evidence="2 3">
    <name type="scientific">Discostella pseudostelligera</name>
    <dbReference type="NCBI Taxonomy" id="259834"/>
    <lineage>
        <taxon>Eukaryota</taxon>
        <taxon>Sar</taxon>
        <taxon>Stramenopiles</taxon>
        <taxon>Ochrophyta</taxon>
        <taxon>Bacillariophyta</taxon>
        <taxon>Coscinodiscophyceae</taxon>
        <taxon>Thalassiosirophycidae</taxon>
        <taxon>Stephanodiscales</taxon>
        <taxon>Stephanodiscaceae</taxon>
        <taxon>Discostella</taxon>
    </lineage>
</organism>
<gene>
    <name evidence="2" type="ORF">ACHAWU_008229</name>
</gene>
<feature type="region of interest" description="Disordered" evidence="1">
    <location>
        <begin position="288"/>
        <end position="310"/>
    </location>
</feature>
<evidence type="ECO:0000313" key="3">
    <source>
        <dbReference type="Proteomes" id="UP001530293"/>
    </source>
</evidence>
<proteinExistence type="predicted"/>
<protein>
    <submittedName>
        <fullName evidence="2">Uncharacterized protein</fullName>
    </submittedName>
</protein>
<comment type="caution">
    <text evidence="2">The sequence shown here is derived from an EMBL/GenBank/DDBJ whole genome shotgun (WGS) entry which is preliminary data.</text>
</comment>
<accession>A0ABD3MGQ9</accession>
<keyword evidence="3" id="KW-1185">Reference proteome</keyword>
<name>A0ABD3MGQ9_9STRA</name>